<reference evidence="14" key="1">
    <citation type="submission" date="2010-06" db="EMBL/GenBank/DDBJ databases">
        <authorList>
            <person name="Jiang H."/>
            <person name="Abraham K."/>
            <person name="Ali S."/>
            <person name="Alsbrooks S.L."/>
            <person name="Anim B.N."/>
            <person name="Anosike U.S."/>
            <person name="Attaway T."/>
            <person name="Bandaranaike D.P."/>
            <person name="Battles P.K."/>
            <person name="Bell S.N."/>
            <person name="Bell A.V."/>
            <person name="Beltran B."/>
            <person name="Bickham C."/>
            <person name="Bustamante Y."/>
            <person name="Caleb T."/>
            <person name="Canada A."/>
            <person name="Cardenas V."/>
            <person name="Carter K."/>
            <person name="Chacko J."/>
            <person name="Chandrabose M.N."/>
            <person name="Chavez D."/>
            <person name="Chavez A."/>
            <person name="Chen L."/>
            <person name="Chu H.-S."/>
            <person name="Claassen K.J."/>
            <person name="Cockrell R."/>
            <person name="Collins M."/>
            <person name="Cooper J.A."/>
            <person name="Cree A."/>
            <person name="Curry S.M."/>
            <person name="Da Y."/>
            <person name="Dao M.D."/>
            <person name="Das B."/>
            <person name="Davila M.-L."/>
            <person name="Davy-Carroll L."/>
            <person name="Denson S."/>
            <person name="Dinh H."/>
            <person name="Ebong V.E."/>
            <person name="Edwards J.R."/>
            <person name="Egan A."/>
            <person name="El-Daye J."/>
            <person name="Escobedo L."/>
            <person name="Fernandez S."/>
            <person name="Fernando P.R."/>
            <person name="Flagg N."/>
            <person name="Forbes L.D."/>
            <person name="Fowler R.G."/>
            <person name="Fu Q."/>
            <person name="Gabisi R.A."/>
            <person name="Ganer J."/>
            <person name="Garbino Pronczuk A."/>
            <person name="Garcia R.M."/>
            <person name="Garner T."/>
            <person name="Garrett T.E."/>
            <person name="Gonzalez D.A."/>
            <person name="Hamid H."/>
            <person name="Hawkins E.S."/>
            <person name="Hirani K."/>
            <person name="Hogues M.E."/>
            <person name="Hollins B."/>
            <person name="Hsiao C.-H."/>
            <person name="Jabil R."/>
            <person name="James M.L."/>
            <person name="Jhangiani S.N."/>
            <person name="Johnson B."/>
            <person name="Johnson Q."/>
            <person name="Joshi V."/>
            <person name="Kalu J.B."/>
            <person name="Kam C."/>
            <person name="Kashfia A."/>
            <person name="Keebler J."/>
            <person name="Kisamo H."/>
            <person name="Kovar C.L."/>
            <person name="Lago L.A."/>
            <person name="Lai C.-Y."/>
            <person name="Laidlaw J."/>
            <person name="Lara F."/>
            <person name="Le T.-K."/>
            <person name="Lee S.L."/>
            <person name="Legall F.H."/>
            <person name="Lemon S.J."/>
            <person name="Lewis L.R."/>
            <person name="Li B."/>
            <person name="Liu Y."/>
            <person name="Liu Y.-S."/>
            <person name="Lopez J."/>
            <person name="Lozado R.J."/>
            <person name="Lu J."/>
            <person name="Madu R.C."/>
            <person name="Maheshwari M."/>
            <person name="Maheshwari R."/>
            <person name="Malloy K."/>
            <person name="Martinez E."/>
            <person name="Mathew T."/>
            <person name="Mercado I.C."/>
            <person name="Mercado C."/>
            <person name="Meyer B."/>
            <person name="Montgomery K."/>
            <person name="Morgan M.B."/>
            <person name="Munidasa M."/>
            <person name="Nazareth L.V."/>
            <person name="Nelson J."/>
            <person name="Ng B.M."/>
            <person name="Nguyen N.B."/>
            <person name="Nguyen P.Q."/>
            <person name="Nguyen T."/>
            <person name="Obregon M."/>
            <person name="Okwuonu G.O."/>
            <person name="Onwere C.G."/>
            <person name="Orozco G."/>
            <person name="Parra A."/>
            <person name="Patel S."/>
            <person name="Patil S."/>
            <person name="Perez A."/>
            <person name="Perez Y."/>
            <person name="Pham C."/>
            <person name="Primus E.L."/>
            <person name="Pu L.-L."/>
            <person name="Puazo M."/>
            <person name="Qin X."/>
            <person name="Quiroz J.B."/>
            <person name="Reese J."/>
            <person name="Richards S."/>
            <person name="Rives C.M."/>
            <person name="Robberts R."/>
            <person name="Ruiz S.J."/>
            <person name="Ruiz M.J."/>
            <person name="Santibanez J."/>
            <person name="Schneider B.W."/>
            <person name="Sisson I."/>
            <person name="Smith M."/>
            <person name="Sodergren E."/>
            <person name="Song X.-Z."/>
            <person name="Song B.B."/>
            <person name="Summersgill H."/>
            <person name="Thelus R."/>
            <person name="Thornton R.D."/>
            <person name="Trejos Z.Y."/>
            <person name="Usmani K."/>
            <person name="Vattathil S."/>
            <person name="Villasana D."/>
            <person name="Walker D.L."/>
            <person name="Wang S."/>
            <person name="Wang K."/>
            <person name="White C.S."/>
            <person name="Williams A.C."/>
            <person name="Williamson J."/>
            <person name="Wilson K."/>
            <person name="Woghiren I.O."/>
            <person name="Woodworth J.R."/>
            <person name="Worley K.C."/>
            <person name="Wright R.A."/>
            <person name="Wu W."/>
            <person name="Young L."/>
            <person name="Zhang L."/>
            <person name="Zhang J."/>
            <person name="Zhu Y."/>
            <person name="Muzny D.M."/>
            <person name="Weinstock G."/>
            <person name="Gibbs R.A."/>
        </authorList>
    </citation>
    <scope>NUCLEOTIDE SEQUENCE [LARGE SCALE GENOMIC DNA]</scope>
    <source>
        <strain evidence="14">LSR1</strain>
    </source>
</reference>
<evidence type="ECO:0000256" key="5">
    <source>
        <dbReference type="ARBA" id="ARBA00022857"/>
    </source>
</evidence>
<evidence type="ECO:0000256" key="10">
    <source>
        <dbReference type="RuleBase" id="RU363097"/>
    </source>
</evidence>
<dbReference type="Pfam" id="PF07993">
    <property type="entry name" value="NAD_binding_4"/>
    <property type="match status" value="1"/>
</dbReference>
<dbReference type="EnsemblMetazoa" id="XM_008184556.3">
    <property type="protein sequence ID" value="XP_008182778.1"/>
    <property type="gene ID" value="LOC100169263"/>
</dbReference>
<evidence type="ECO:0000313" key="14">
    <source>
        <dbReference type="Proteomes" id="UP000007819"/>
    </source>
</evidence>
<comment type="catalytic activity">
    <reaction evidence="9 10">
        <text>a long-chain fatty acyl-CoA + 2 NADPH + 2 H(+) = a long-chain primary fatty alcohol + 2 NADP(+) + CoA</text>
        <dbReference type="Rhea" id="RHEA:52716"/>
        <dbReference type="ChEBI" id="CHEBI:15378"/>
        <dbReference type="ChEBI" id="CHEBI:57287"/>
        <dbReference type="ChEBI" id="CHEBI:57783"/>
        <dbReference type="ChEBI" id="CHEBI:58349"/>
        <dbReference type="ChEBI" id="CHEBI:77396"/>
        <dbReference type="ChEBI" id="CHEBI:83139"/>
        <dbReference type="EC" id="1.2.1.84"/>
    </reaction>
</comment>
<evidence type="ECO:0000259" key="11">
    <source>
        <dbReference type="Pfam" id="PF03015"/>
    </source>
</evidence>
<evidence type="ECO:0000259" key="12">
    <source>
        <dbReference type="Pfam" id="PF07993"/>
    </source>
</evidence>
<dbReference type="PANTHER" id="PTHR11011:SF60">
    <property type="entry name" value="FATTY ACYL-COA REDUCTASE-RELATED"/>
    <property type="match status" value="1"/>
</dbReference>
<keyword evidence="8 10" id="KW-0472">Membrane</keyword>
<dbReference type="EC" id="1.2.1.84" evidence="10"/>
<dbReference type="Gene3D" id="3.40.50.720">
    <property type="entry name" value="NAD(P)-binding Rossmann-like Domain"/>
    <property type="match status" value="1"/>
</dbReference>
<evidence type="ECO:0000256" key="3">
    <source>
        <dbReference type="ARBA" id="ARBA00022516"/>
    </source>
</evidence>
<dbReference type="PANTHER" id="PTHR11011">
    <property type="entry name" value="MALE STERILITY PROTEIN 2-RELATED"/>
    <property type="match status" value="1"/>
</dbReference>
<dbReference type="CDD" id="cd09071">
    <property type="entry name" value="FAR_C"/>
    <property type="match status" value="1"/>
</dbReference>
<comment type="subcellular location">
    <subcellularLocation>
        <location evidence="1">Membrane</location>
        <topology evidence="1">Multi-pass membrane protein</topology>
    </subcellularLocation>
</comment>
<dbReference type="RefSeq" id="XP_016659639.1">
    <property type="nucleotide sequence ID" value="XM_016804150.1"/>
</dbReference>
<keyword evidence="5 10" id="KW-0521">NADP</keyword>
<dbReference type="GO" id="GO:0102965">
    <property type="term" value="F:alcohol-forming long-chain fatty acyl-CoA reductase activity"/>
    <property type="evidence" value="ECO:0007669"/>
    <property type="project" value="UniProtKB-EC"/>
</dbReference>
<organism evidence="13 14">
    <name type="scientific">Acyrthosiphon pisum</name>
    <name type="common">Pea aphid</name>
    <dbReference type="NCBI Taxonomy" id="7029"/>
    <lineage>
        <taxon>Eukaryota</taxon>
        <taxon>Metazoa</taxon>
        <taxon>Ecdysozoa</taxon>
        <taxon>Arthropoda</taxon>
        <taxon>Hexapoda</taxon>
        <taxon>Insecta</taxon>
        <taxon>Pterygota</taxon>
        <taxon>Neoptera</taxon>
        <taxon>Paraneoptera</taxon>
        <taxon>Hemiptera</taxon>
        <taxon>Sternorrhyncha</taxon>
        <taxon>Aphidomorpha</taxon>
        <taxon>Aphidoidea</taxon>
        <taxon>Aphididae</taxon>
        <taxon>Macrosiphini</taxon>
        <taxon>Acyrthosiphon</taxon>
    </lineage>
</organism>
<dbReference type="InterPro" id="IPR013120">
    <property type="entry name" value="FAR_NAD-bd"/>
</dbReference>
<dbReference type="EnsemblMetazoa" id="XM_016804150.2">
    <property type="protein sequence ID" value="XP_016659639.1"/>
    <property type="gene ID" value="LOC100169263"/>
</dbReference>
<keyword evidence="10" id="KW-0560">Oxidoreductase</keyword>
<dbReference type="InterPro" id="IPR026055">
    <property type="entry name" value="FAR"/>
</dbReference>
<dbReference type="InterPro" id="IPR036291">
    <property type="entry name" value="NAD(P)-bd_dom_sf"/>
</dbReference>
<dbReference type="GO" id="GO:0005777">
    <property type="term" value="C:peroxisome"/>
    <property type="evidence" value="ECO:0007669"/>
    <property type="project" value="TreeGrafter"/>
</dbReference>
<dbReference type="SUPFAM" id="SSF51735">
    <property type="entry name" value="NAD(P)-binding Rossmann-fold domains"/>
    <property type="match status" value="1"/>
</dbReference>
<comment type="similarity">
    <text evidence="2 10">Belongs to the fatty acyl-CoA reductase family.</text>
</comment>
<evidence type="ECO:0000256" key="6">
    <source>
        <dbReference type="ARBA" id="ARBA00022989"/>
    </source>
</evidence>
<protein>
    <recommendedName>
        <fullName evidence="10">Fatty acyl-CoA reductase</fullName>
        <ecNumber evidence="10">1.2.1.84</ecNumber>
    </recommendedName>
</protein>
<dbReference type="GeneID" id="100169263"/>
<feature type="domain" description="Thioester reductase (TE)" evidence="12">
    <location>
        <begin position="22"/>
        <end position="291"/>
    </location>
</feature>
<keyword evidence="14" id="KW-1185">Reference proteome</keyword>
<evidence type="ECO:0000256" key="4">
    <source>
        <dbReference type="ARBA" id="ARBA00022692"/>
    </source>
</evidence>
<proteinExistence type="inferred from homology"/>
<evidence type="ECO:0000256" key="1">
    <source>
        <dbReference type="ARBA" id="ARBA00004141"/>
    </source>
</evidence>
<dbReference type="KEGG" id="api:100169263"/>
<dbReference type="Pfam" id="PF03015">
    <property type="entry name" value="Sterile"/>
    <property type="match status" value="1"/>
</dbReference>
<feature type="domain" description="Fatty acyl-CoA reductase C-terminal" evidence="11">
    <location>
        <begin position="366"/>
        <end position="458"/>
    </location>
</feature>
<feature type="transmembrane region" description="Helical" evidence="10">
    <location>
        <begin position="357"/>
        <end position="382"/>
    </location>
</feature>
<dbReference type="FunFam" id="3.40.50.720:FF:000143">
    <property type="entry name" value="Fatty acyl-CoA reductase"/>
    <property type="match status" value="1"/>
</dbReference>
<dbReference type="AlphaFoldDB" id="A0A8R2H650"/>
<keyword evidence="6 10" id="KW-1133">Transmembrane helix</keyword>
<evidence type="ECO:0000256" key="9">
    <source>
        <dbReference type="ARBA" id="ARBA00052530"/>
    </source>
</evidence>
<feature type="transmembrane region" description="Helical" evidence="10">
    <location>
        <begin position="474"/>
        <end position="495"/>
    </location>
</feature>
<evidence type="ECO:0000256" key="8">
    <source>
        <dbReference type="ARBA" id="ARBA00023136"/>
    </source>
</evidence>
<keyword evidence="4 10" id="KW-0812">Transmembrane</keyword>
<comment type="function">
    <text evidence="10">Catalyzes the reduction of fatty acyl-CoA to fatty alcohols.</text>
</comment>
<dbReference type="GO" id="GO:0035336">
    <property type="term" value="P:long-chain fatty-acyl-CoA metabolic process"/>
    <property type="evidence" value="ECO:0007669"/>
    <property type="project" value="TreeGrafter"/>
</dbReference>
<reference evidence="13" key="2">
    <citation type="submission" date="2022-06" db="UniProtKB">
        <authorList>
            <consortium name="EnsemblMetazoa"/>
        </authorList>
    </citation>
    <scope>IDENTIFICATION</scope>
</reference>
<keyword evidence="7 10" id="KW-0443">Lipid metabolism</keyword>
<dbReference type="RefSeq" id="XP_016659641.1">
    <property type="nucleotide sequence ID" value="XM_016804152.1"/>
</dbReference>
<keyword evidence="3 10" id="KW-0444">Lipid biosynthesis</keyword>
<dbReference type="OrthoDB" id="6584876at2759"/>
<accession>A0A8R2H650</accession>
<dbReference type="CDD" id="cd05236">
    <property type="entry name" value="FAR-N_SDR_e"/>
    <property type="match status" value="1"/>
</dbReference>
<dbReference type="GO" id="GO:0016020">
    <property type="term" value="C:membrane"/>
    <property type="evidence" value="ECO:0007669"/>
    <property type="project" value="UniProtKB-SubCell"/>
</dbReference>
<dbReference type="EnsemblMetazoa" id="XM_016804152.2">
    <property type="protein sequence ID" value="XP_016659641.1"/>
    <property type="gene ID" value="LOC100169263"/>
</dbReference>
<dbReference type="InterPro" id="IPR033640">
    <property type="entry name" value="FAR_C"/>
</dbReference>
<sequence>MTSSDESISEIQTFFKGTNVFVTGATGFIGNVLVEKLLRTCFVNKVYLLVRPKKNKDPQTRLREMFSSSLFTRLWDEQPKFIEKVLLISGDCAEPNMGLSRADEEFMVANMDIVIHCAATISLNGPLKHTSFINVRATRDLLLIARRMRRLKSFVHVSTAFVNPNQAITEEIMYDCHIKGDALINLVENMSDSILNTITPECLGSWPNTYTLSKCVAENLVKEYGQNMPICIVRPCIVMYTNEEPIPGWVNMMKSVPGLCMGVGLGAIHVVYVDPNVNGIMIPADNVANMIITAAHHVSKPRSNPTIPIFNHVPNNMVPPYTYGQGLNYIVDILLKKKIYSENQVWKQYVILTSSKIMFTIFFFIYHYLPAYFIDSCLWIAGKKPRVTKIYKKMDAMMRDMSYFSCNDFKFDDKQLKALISSQSDEDKKLFNMDITNINWEEYFFKSILGIKKYILKDSEDPKVGQKRHQTIMVAYYTLSIIIYGCLLYLCYVLLKMIFPIN</sequence>
<evidence type="ECO:0000256" key="7">
    <source>
        <dbReference type="ARBA" id="ARBA00023098"/>
    </source>
</evidence>
<dbReference type="RefSeq" id="XP_008182778.1">
    <property type="nucleotide sequence ID" value="XM_008184556.2"/>
</dbReference>
<evidence type="ECO:0000256" key="2">
    <source>
        <dbReference type="ARBA" id="ARBA00005928"/>
    </source>
</evidence>
<dbReference type="Proteomes" id="UP000007819">
    <property type="component" value="Chromosome A1"/>
</dbReference>
<evidence type="ECO:0000313" key="13">
    <source>
        <dbReference type="EnsemblMetazoa" id="XP_016659639.1"/>
    </source>
</evidence>
<name>A0A8R2H650_ACYPI</name>
<dbReference type="GO" id="GO:0080019">
    <property type="term" value="F:alcohol-forming very long-chain fatty acyl-CoA reductase activity"/>
    <property type="evidence" value="ECO:0007669"/>
    <property type="project" value="InterPro"/>
</dbReference>